<evidence type="ECO:0008006" key="7">
    <source>
        <dbReference type="Google" id="ProtNLM"/>
    </source>
</evidence>
<dbReference type="InterPro" id="IPR013320">
    <property type="entry name" value="ConA-like_dom_sf"/>
</dbReference>
<dbReference type="SUPFAM" id="SSF49899">
    <property type="entry name" value="Concanavalin A-like lectins/glucanases"/>
    <property type="match status" value="1"/>
</dbReference>
<accession>A0ABX5XZ91</accession>
<dbReference type="EMBL" id="CP036432">
    <property type="protein sequence ID" value="QDV87012.1"/>
    <property type="molecule type" value="Genomic_DNA"/>
</dbReference>
<dbReference type="Gene3D" id="2.60.120.200">
    <property type="match status" value="1"/>
</dbReference>
<dbReference type="SUPFAM" id="SSF75005">
    <property type="entry name" value="Arabinanase/levansucrase/invertase"/>
    <property type="match status" value="1"/>
</dbReference>
<dbReference type="Proteomes" id="UP000318081">
    <property type="component" value="Chromosome"/>
</dbReference>
<feature type="region of interest" description="Disordered" evidence="3">
    <location>
        <begin position="31"/>
        <end position="53"/>
    </location>
</feature>
<dbReference type="EMBL" id="CP036432">
    <property type="protein sequence ID" value="QDV86934.1"/>
    <property type="molecule type" value="Genomic_DNA"/>
</dbReference>
<evidence type="ECO:0000256" key="2">
    <source>
        <dbReference type="ARBA" id="ARBA00023295"/>
    </source>
</evidence>
<sequence length="546" mass="57724">MPIADPTDISGCVVWLDPSTLTALSDGDDVTSWADSSGEGNDAAGSGTDHPTYQDGSEYYSDMPFVGFAAAGGDGRLTVSADSTINSSAVTYAMRVRLTNLEAASSGTWLFNKVATNAATVALRVLSGAFQAFCRLAAAPSTALSVADDSPTASGWMTLIVRHNGTNLQVWIDGEFAFQVSASGVIDTAVSGDLVIGNHPTTDIGAAFHLADFVLYDVAVTNSDITDLHNWMSERYPNSEYADTAELLSTGNRGCAVAGAAKTGLAANHMIVAEVAGNVRYYTSTTGSPHTWTDQGQIIAGSTIRAVELVYVGSTWYVYLDDATGNGTIRLFTGSDLSSLTEHASSPVITGASGAYVRAPAVIEESGEWVMIVDRRTDSIAGLEGDLVRYTSSDGISWTYDSFNSPVMSPTGVGFEGSDLTHPQIYKLGESHYLLLYAGYNKLHHFAVSNASTYPHELAMAESFDLISFSRVNKNPLLTNGHGVGAFDGEYKSDPYLWDDGENFVLYHTGAADVTGTEKLGYATGLSSDAPGGADYYYNQMAAIIG</sequence>
<evidence type="ECO:0000313" key="4">
    <source>
        <dbReference type="EMBL" id="QDV86934.1"/>
    </source>
</evidence>
<evidence type="ECO:0000256" key="3">
    <source>
        <dbReference type="SAM" id="MobiDB-lite"/>
    </source>
</evidence>
<reference evidence="5 6" key="1">
    <citation type="submission" date="2019-02" db="EMBL/GenBank/DDBJ databases">
        <title>Deep-cultivation of Planctomycetes and their phenomic and genomic characterization uncovers novel biology.</title>
        <authorList>
            <person name="Wiegand S."/>
            <person name="Jogler M."/>
            <person name="Boedeker C."/>
            <person name="Pinto D."/>
            <person name="Vollmers J."/>
            <person name="Rivas-Marin E."/>
            <person name="Kohn T."/>
            <person name="Peeters S.H."/>
            <person name="Heuer A."/>
            <person name="Rast P."/>
            <person name="Oberbeckmann S."/>
            <person name="Bunk B."/>
            <person name="Jeske O."/>
            <person name="Meyerdierks A."/>
            <person name="Storesund J.E."/>
            <person name="Kallscheuer N."/>
            <person name="Luecker S."/>
            <person name="Lage O.M."/>
            <person name="Pohl T."/>
            <person name="Merkel B.J."/>
            <person name="Hornburger P."/>
            <person name="Mueller R.-W."/>
            <person name="Bruemmer F."/>
            <person name="Labrenz M."/>
            <person name="Spormann A.M."/>
            <person name="Op den Camp H."/>
            <person name="Overmann J."/>
            <person name="Amann R."/>
            <person name="Jetten M.S.M."/>
            <person name="Mascher T."/>
            <person name="Medema M.H."/>
            <person name="Devos D.P."/>
            <person name="Kaster A.-K."/>
            <person name="Ovreas L."/>
            <person name="Rohde M."/>
            <person name="Galperin M.Y."/>
            <person name="Jogler C."/>
        </authorList>
    </citation>
    <scope>NUCLEOTIDE SEQUENCE [LARGE SCALE GENOMIC DNA]</scope>
    <source>
        <strain evidence="5 6">TBK1r</strain>
    </source>
</reference>
<dbReference type="Pfam" id="PF13385">
    <property type="entry name" value="Laminin_G_3"/>
    <property type="match status" value="1"/>
</dbReference>
<name>A0ABX5XZ91_9BACT</name>
<keyword evidence="6" id="KW-1185">Reference proteome</keyword>
<evidence type="ECO:0000313" key="6">
    <source>
        <dbReference type="Proteomes" id="UP000318081"/>
    </source>
</evidence>
<evidence type="ECO:0000256" key="1">
    <source>
        <dbReference type="ARBA" id="ARBA00022801"/>
    </source>
</evidence>
<evidence type="ECO:0000313" key="5">
    <source>
        <dbReference type="EMBL" id="QDV87012.1"/>
    </source>
</evidence>
<dbReference type="RefSeq" id="WP_145218419.1">
    <property type="nucleotide sequence ID" value="NZ_CP036432.1"/>
</dbReference>
<gene>
    <name evidence="4" type="ORF">TBK1r_59610</name>
    <name evidence="5" type="ORF">TBK1r_60390</name>
</gene>
<dbReference type="InterPro" id="IPR023296">
    <property type="entry name" value="Glyco_hydro_beta-prop_sf"/>
</dbReference>
<keyword evidence="1" id="KW-0378">Hydrolase</keyword>
<proteinExistence type="predicted"/>
<keyword evidence="2" id="KW-0326">Glycosidase</keyword>
<protein>
    <recommendedName>
        <fullName evidence="7">Glycosyl hydrolases family 43</fullName>
    </recommendedName>
</protein>
<organism evidence="5 6">
    <name type="scientific">Stieleria magnilauensis</name>
    <dbReference type="NCBI Taxonomy" id="2527963"/>
    <lineage>
        <taxon>Bacteria</taxon>
        <taxon>Pseudomonadati</taxon>
        <taxon>Planctomycetota</taxon>
        <taxon>Planctomycetia</taxon>
        <taxon>Pirellulales</taxon>
        <taxon>Pirellulaceae</taxon>
        <taxon>Stieleria</taxon>
    </lineage>
</organism>
<dbReference type="Gene3D" id="2.115.10.20">
    <property type="entry name" value="Glycosyl hydrolase domain, family 43"/>
    <property type="match status" value="1"/>
</dbReference>